<dbReference type="Pfam" id="PF11559">
    <property type="entry name" value="ADIP"/>
    <property type="match status" value="1"/>
</dbReference>
<feature type="non-terminal residue" evidence="5">
    <location>
        <position position="1"/>
    </location>
</feature>
<gene>
    <name evidence="5" type="ORF">PPACK8108_LOCUS19544</name>
</gene>
<dbReference type="EMBL" id="CALTRL010005704">
    <property type="protein sequence ID" value="CAH7685071.1"/>
    <property type="molecule type" value="Genomic_DNA"/>
</dbReference>
<dbReference type="InterPro" id="IPR021622">
    <property type="entry name" value="Afadin/alpha-actinin-bd"/>
</dbReference>
<proteinExistence type="inferred from homology"/>
<feature type="compositionally biased region" description="Low complexity" evidence="4">
    <location>
        <begin position="481"/>
        <end position="496"/>
    </location>
</feature>
<feature type="compositionally biased region" description="Polar residues" evidence="4">
    <location>
        <begin position="524"/>
        <end position="540"/>
    </location>
</feature>
<sequence length="579" mass="64905">DLSQLSTQLISSGFLRRPLPPSTFVGGSLEGQELLLKAIWSLLGSRSKEISVRESLMAKQREILYEHSRIEGFLSRCQKHKLEAEQESTANKNRADAIQIELETERVKHRKTREELSRLKNSEKLIRTTSVHEIRRKTNELSELQRRLTRLIDSKDIIPSRLILSGQALIGSRIETDPGGRIGLLEFDLQTSKGHCDLLRSENQQLRSYLDLYESQILSLISEVDEPLKEFLVDQLDRSDGTLKNTTITSTSESIDLSTIYARLSLITYKLRDKVLELSNSLENSKSSVKEIERLNEEERSKIHHDHLKQRQALEIEIESLRASLADAEAMIDGWAKVGFGSENFLEEAHDLDGDKSAEMIEKSLRIQAEALSVERKKFTEEAIALGKQRAELELQKLEDERKKILEELETDNEEPVRDDEKVLNPEHKQPETVAEDRTLDSLVVFTKHSSTVKKVEPRNGKAKSSSSKALSMTQNLKNKSTATTTVKTSSSSTLSRPGVRERAATLKSLMSTTGGGSGGGKVQESSTSNSKLRSSPRINSSRTSGTTRGRSTLSRGSSRFNGGSNRTRSNLLHSMNQA</sequence>
<evidence type="ECO:0000313" key="5">
    <source>
        <dbReference type="EMBL" id="CAH7685071.1"/>
    </source>
</evidence>
<keyword evidence="6" id="KW-1185">Reference proteome</keyword>
<evidence type="ECO:0000256" key="3">
    <source>
        <dbReference type="SAM" id="Coils"/>
    </source>
</evidence>
<feature type="compositionally biased region" description="Low complexity" evidence="4">
    <location>
        <begin position="463"/>
        <end position="472"/>
    </location>
</feature>
<feature type="coiled-coil region" evidence="3">
    <location>
        <begin position="278"/>
        <end position="331"/>
    </location>
</feature>
<feature type="compositionally biased region" description="Low complexity" evidence="4">
    <location>
        <begin position="541"/>
        <end position="571"/>
    </location>
</feature>
<evidence type="ECO:0000256" key="1">
    <source>
        <dbReference type="ARBA" id="ARBA00009291"/>
    </source>
</evidence>
<feature type="region of interest" description="Disordered" evidence="4">
    <location>
        <begin position="407"/>
        <end position="436"/>
    </location>
</feature>
<dbReference type="AlphaFoldDB" id="A0AAV0BEN9"/>
<comment type="similarity">
    <text evidence="1">Belongs to the ADIP family.</text>
</comment>
<reference evidence="5" key="1">
    <citation type="submission" date="2022-06" db="EMBL/GenBank/DDBJ databases">
        <authorList>
            <consortium name="SYNGENTA / RWTH Aachen University"/>
        </authorList>
    </citation>
    <scope>NUCLEOTIDE SEQUENCE</scope>
</reference>
<evidence type="ECO:0000313" key="6">
    <source>
        <dbReference type="Proteomes" id="UP001153365"/>
    </source>
</evidence>
<keyword evidence="2 3" id="KW-0175">Coiled coil</keyword>
<protein>
    <submittedName>
        <fullName evidence="5">Uncharacterized protein</fullName>
    </submittedName>
</protein>
<feature type="region of interest" description="Disordered" evidence="4">
    <location>
        <begin position="451"/>
        <end position="579"/>
    </location>
</feature>
<name>A0AAV0BEN9_PHAPC</name>
<organism evidence="5 6">
    <name type="scientific">Phakopsora pachyrhizi</name>
    <name type="common">Asian soybean rust disease fungus</name>
    <dbReference type="NCBI Taxonomy" id="170000"/>
    <lineage>
        <taxon>Eukaryota</taxon>
        <taxon>Fungi</taxon>
        <taxon>Dikarya</taxon>
        <taxon>Basidiomycota</taxon>
        <taxon>Pucciniomycotina</taxon>
        <taxon>Pucciniomycetes</taxon>
        <taxon>Pucciniales</taxon>
        <taxon>Phakopsoraceae</taxon>
        <taxon>Phakopsora</taxon>
    </lineage>
</organism>
<comment type="caution">
    <text evidence="5">The sequence shown here is derived from an EMBL/GenBank/DDBJ whole genome shotgun (WGS) entry which is preliminary data.</text>
</comment>
<accession>A0AAV0BEN9</accession>
<evidence type="ECO:0000256" key="4">
    <source>
        <dbReference type="SAM" id="MobiDB-lite"/>
    </source>
</evidence>
<dbReference type="Proteomes" id="UP001153365">
    <property type="component" value="Unassembled WGS sequence"/>
</dbReference>
<feature type="compositionally biased region" description="Basic and acidic residues" evidence="4">
    <location>
        <begin position="415"/>
        <end position="436"/>
    </location>
</feature>
<evidence type="ECO:0000256" key="2">
    <source>
        <dbReference type="ARBA" id="ARBA00023054"/>
    </source>
</evidence>
<feature type="coiled-coil region" evidence="3">
    <location>
        <begin position="102"/>
        <end position="154"/>
    </location>
</feature>